<organism evidence="2 3">
    <name type="scientific">Vibrio bivalvicida</name>
    <dbReference type="NCBI Taxonomy" id="1276888"/>
    <lineage>
        <taxon>Bacteria</taxon>
        <taxon>Pseudomonadati</taxon>
        <taxon>Pseudomonadota</taxon>
        <taxon>Gammaproteobacteria</taxon>
        <taxon>Vibrionales</taxon>
        <taxon>Vibrionaceae</taxon>
        <taxon>Vibrio</taxon>
        <taxon>Vibrio oreintalis group</taxon>
    </lineage>
</organism>
<keyword evidence="1" id="KW-1133">Transmembrane helix</keyword>
<sequence>MKFKQFIQVAISLSFVEATYNFIYDFLYIEFTNDNLVLLGIPFVNFISIPLQYLVISCIAWPIYSWLVLKDIE</sequence>
<accession>A0A177Y063</accession>
<reference evidence="2 3" key="1">
    <citation type="journal article" date="2016" name="Syst. Appl. Microbiol.">
        <title>Vibrio bivalvicida sp. nov., a novel larval pathogen for bivalve molluscs reared in a hatchery.</title>
        <authorList>
            <person name="Dubert J."/>
            <person name="Romalde J.L."/>
            <person name="Prado S."/>
            <person name="Barja J.L."/>
        </authorList>
    </citation>
    <scope>NUCLEOTIDE SEQUENCE [LARGE SCALE GENOMIC DNA]</scope>
    <source>
        <strain evidence="2 3">605</strain>
    </source>
</reference>
<evidence type="ECO:0000313" key="3">
    <source>
        <dbReference type="Proteomes" id="UP000078406"/>
    </source>
</evidence>
<dbReference type="EMBL" id="LLEI02000030">
    <property type="protein sequence ID" value="OAJ94220.1"/>
    <property type="molecule type" value="Genomic_DNA"/>
</dbReference>
<dbReference type="Proteomes" id="UP000078406">
    <property type="component" value="Unassembled WGS sequence"/>
</dbReference>
<keyword evidence="1" id="KW-0812">Transmembrane</keyword>
<dbReference type="AlphaFoldDB" id="A0A177Y063"/>
<feature type="transmembrane region" description="Helical" evidence="1">
    <location>
        <begin position="36"/>
        <end position="64"/>
    </location>
</feature>
<protein>
    <submittedName>
        <fullName evidence="2">Uncharacterized protein</fullName>
    </submittedName>
</protein>
<gene>
    <name evidence="2" type="ORF">APB76_10675</name>
</gene>
<proteinExistence type="predicted"/>
<keyword evidence="1" id="KW-0472">Membrane</keyword>
<comment type="caution">
    <text evidence="2">The sequence shown here is derived from an EMBL/GenBank/DDBJ whole genome shotgun (WGS) entry which is preliminary data.</text>
</comment>
<name>A0A177Y063_9VIBR</name>
<feature type="transmembrane region" description="Helical" evidence="1">
    <location>
        <begin position="6"/>
        <end position="24"/>
    </location>
</feature>
<evidence type="ECO:0000256" key="1">
    <source>
        <dbReference type="SAM" id="Phobius"/>
    </source>
</evidence>
<evidence type="ECO:0000313" key="2">
    <source>
        <dbReference type="EMBL" id="OAJ94220.1"/>
    </source>
</evidence>